<reference evidence="1" key="1">
    <citation type="journal article" date="2014" name="Front. Microbiol.">
        <title>High frequency of phylogenetically diverse reductive dehalogenase-homologous genes in deep subseafloor sedimentary metagenomes.</title>
        <authorList>
            <person name="Kawai M."/>
            <person name="Futagami T."/>
            <person name="Toyoda A."/>
            <person name="Takaki Y."/>
            <person name="Nishi S."/>
            <person name="Hori S."/>
            <person name="Arai W."/>
            <person name="Tsubouchi T."/>
            <person name="Morono Y."/>
            <person name="Uchiyama I."/>
            <person name="Ito T."/>
            <person name="Fujiyama A."/>
            <person name="Inagaki F."/>
            <person name="Takami H."/>
        </authorList>
    </citation>
    <scope>NUCLEOTIDE SEQUENCE</scope>
    <source>
        <strain evidence="1">Expedition CK06-06</strain>
    </source>
</reference>
<evidence type="ECO:0000313" key="1">
    <source>
        <dbReference type="EMBL" id="GAG76489.1"/>
    </source>
</evidence>
<dbReference type="InterPro" id="IPR011852">
    <property type="entry name" value="TRAP_TAXI"/>
</dbReference>
<evidence type="ECO:0008006" key="2">
    <source>
        <dbReference type="Google" id="ProtNLM"/>
    </source>
</evidence>
<protein>
    <recommendedName>
        <fullName evidence="2">TRAP transporter solute receptor, TAXI family</fullName>
    </recommendedName>
</protein>
<dbReference type="SUPFAM" id="SSF53850">
    <property type="entry name" value="Periplasmic binding protein-like II"/>
    <property type="match status" value="1"/>
</dbReference>
<name>X1A3Z2_9ZZZZ</name>
<comment type="caution">
    <text evidence="1">The sequence shown here is derived from an EMBL/GenBank/DDBJ whole genome shotgun (WGS) entry which is preliminary data.</text>
</comment>
<dbReference type="Gene3D" id="3.40.190.10">
    <property type="entry name" value="Periplasmic binding protein-like II"/>
    <property type="match status" value="1"/>
</dbReference>
<dbReference type="NCBIfam" id="TIGR02122">
    <property type="entry name" value="TRAP_TAXI"/>
    <property type="match status" value="1"/>
</dbReference>
<dbReference type="AlphaFoldDB" id="X1A3Z2"/>
<dbReference type="EMBL" id="BART01017321">
    <property type="protein sequence ID" value="GAG76489.1"/>
    <property type="molecule type" value="Genomic_DNA"/>
</dbReference>
<gene>
    <name evidence="1" type="ORF">S01H4_33009</name>
</gene>
<organism evidence="1">
    <name type="scientific">marine sediment metagenome</name>
    <dbReference type="NCBI Taxonomy" id="412755"/>
    <lineage>
        <taxon>unclassified sequences</taxon>
        <taxon>metagenomes</taxon>
        <taxon>ecological metagenomes</taxon>
    </lineage>
</organism>
<accession>X1A3Z2</accession>
<dbReference type="Pfam" id="PF16868">
    <property type="entry name" value="NMT1_3"/>
    <property type="match status" value="1"/>
</dbReference>
<dbReference type="PANTHER" id="PTHR42941:SF1">
    <property type="entry name" value="SLL1037 PROTEIN"/>
    <property type="match status" value="1"/>
</dbReference>
<dbReference type="PANTHER" id="PTHR42941">
    <property type="entry name" value="SLL1037 PROTEIN"/>
    <property type="match status" value="1"/>
</dbReference>
<proteinExistence type="predicted"/>
<sequence length="196" mass="21342">MAKESDIYTFEDLVGKRVGIGAPASGEEVTFKEIIGVAGHTIEDYKPYYISLAEMASSLKDRNIDMMWIVGGIPIAAVLDVASVRDIRLVPIDGDLKEAAMKEYPYHAPGIIPAGTYVGQDIDIETLASPAYLVTTTRLSEDLVYDILSAMYDNLDVLHRAHAQGKNVTLEGALLGSSIPLHPGAEKYYKEKGILK</sequence>